<dbReference type="Gene3D" id="1.20.58.1280">
    <property type="entry name" value="DNA repair protein Rev1, C-terminal domain"/>
    <property type="match status" value="1"/>
</dbReference>
<dbReference type="Gene3D" id="3.40.1170.60">
    <property type="match status" value="1"/>
</dbReference>
<evidence type="ECO:0000256" key="9">
    <source>
        <dbReference type="ARBA" id="ARBA00022842"/>
    </source>
</evidence>
<dbReference type="InterPro" id="IPR053848">
    <property type="entry name" value="IMS_HHH_1"/>
</dbReference>
<evidence type="ECO:0000256" key="1">
    <source>
        <dbReference type="ARBA" id="ARBA00004123"/>
    </source>
</evidence>
<evidence type="ECO:0000256" key="11">
    <source>
        <dbReference type="ARBA" id="ARBA00023204"/>
    </source>
</evidence>
<evidence type="ECO:0000256" key="12">
    <source>
        <dbReference type="ARBA" id="ARBA00023242"/>
    </source>
</evidence>
<keyword evidence="7" id="KW-0479">Metal-binding</keyword>
<feature type="region of interest" description="Disordered" evidence="13">
    <location>
        <begin position="571"/>
        <end position="590"/>
    </location>
</feature>
<dbReference type="InterPro" id="IPR043128">
    <property type="entry name" value="Rev_trsase/Diguanyl_cyclase"/>
</dbReference>
<feature type="region of interest" description="Disordered" evidence="13">
    <location>
        <begin position="917"/>
        <end position="948"/>
    </location>
</feature>
<dbReference type="InterPro" id="IPR031991">
    <property type="entry name" value="Rev1_C"/>
</dbReference>
<dbReference type="PROSITE" id="PS50173">
    <property type="entry name" value="UMUC"/>
    <property type="match status" value="1"/>
</dbReference>
<evidence type="ECO:0000256" key="6">
    <source>
        <dbReference type="ARBA" id="ARBA00022695"/>
    </source>
</evidence>
<dbReference type="Pfam" id="PF16589">
    <property type="entry name" value="BRCT_2"/>
    <property type="match status" value="1"/>
</dbReference>
<keyword evidence="10" id="KW-0238">DNA-binding</keyword>
<feature type="region of interest" description="Disordered" evidence="13">
    <location>
        <begin position="253"/>
        <end position="345"/>
    </location>
</feature>
<dbReference type="GO" id="GO:0070987">
    <property type="term" value="P:error-free translesion synthesis"/>
    <property type="evidence" value="ECO:0007669"/>
    <property type="project" value="TreeGrafter"/>
</dbReference>
<dbReference type="CDD" id="cd01701">
    <property type="entry name" value="PolY_Rev1"/>
    <property type="match status" value="1"/>
</dbReference>
<dbReference type="GO" id="GO:0005634">
    <property type="term" value="C:nucleus"/>
    <property type="evidence" value="ECO:0007669"/>
    <property type="project" value="UniProtKB-SubCell"/>
</dbReference>
<comment type="subcellular location">
    <subcellularLocation>
        <location evidence="1">Nucleus</location>
    </subcellularLocation>
</comment>
<sequence>MSRPNLGKSSQDDPPSSFPVSSPTFWAEAAKLDIGDGGAGHNGQPSAKRRRLSPPPLSLPRSPLARMEQLEELAALQGPSGIPERERSPGTTLSYLPNRADPFADLSSHSYLAGAEYAPNKFGDIGDYMRKKEIKVQTQNRDIALADPAAANLPQIFKDLSFYINGNTHPPMEEIRKMILQRGGEVRPVLRSKGMVKYIIAPMLTQMKFKQFVNYKVVREGWILESCKEGKLLDWTRWKLAVQGGWEEEGRKGLEGFFKGEPTQRAKREREEEEEEEEEEEVEERSAKQVDMPGSTKVTSPPPAPVVSSSTKLATPSKLQPVDPFASRQSPVKPPTPKKETPKRAETQWEFYASKESNEDAARLLKDQEWRLKNTAERGNEGGFIDGYYQNSRLHHLSTWKTELRVLVATAQRQSEENSLAAPAPTTLSHLSLSTSVLPTRAAPVVGTGQKYIFHVDFDCFFVSCGLATRPHLCGKPSVVCHSTGGRMEGSTSEIASASYEARAKGVKNGMSLGRARTLVGEDLLTIPYEFETYKKYSLAFYTVLMGYADELQAVSVDEALIDATSAVAAREAAPEEADEDGAEKRIPKRPRDAAVEIAQKIRDDIRKETGCEVSIGISHNVFLSKLATRRAKPAGVYHLTTAEIPTFLAPLDVEDFPSVGYSIKSKIEEKFGTTIAGELMEHPKGAFRGVLGPKTGEMVWGYLRGMDDRKLEPHKERKSISAEMNYGIRFRNDEQAEICVRDLAAEVAKRMKQVNAKGRLLTLKIMKRHPEAPIEPPKFLGHGWCETFNKSSSVGTKGGGSTDDPEILGVEAVKLLRTLGLDPVELRGVGIQMTKLDGEKAEREAGQGAEREPPPISRSALPNASAGPSRLAPAASSDGIDPDFLAALPEDLQREIRAEHARARAAKKAPLIPVKPTLAPAKPLPRAAPGRHSAAHISKQLRPKTKTQMKAGQIADLALYSAWNKAKAGELDPTSKIGLYFVKDLCELGIDPTVFSELPSDMQKEVITEERRKQRQRLALHRPADTSRIRAKEREADKSKGLGLGFDRASTSPRGSRAGSLPVTRPAVVRPESRRPAMLNATKLPDVLDTITKWVDSRGGKGPAERDAKKVEAYLVKLMEPGVGLGGVEAAIECLKWLKVILGERWKDEADRKAGKEWWDTWRRFLGSVSKRCEETMGAPIRL</sequence>
<dbReference type="Gene3D" id="3.30.70.270">
    <property type="match status" value="1"/>
</dbReference>
<reference evidence="16" key="1">
    <citation type="journal article" date="2022" name="G3 (Bethesda)">
        <title>High quality genome of the basidiomycete yeast Dioszegia hungarica PDD-24b-2 isolated from cloud water.</title>
        <authorList>
            <person name="Jarrige D."/>
            <person name="Haridas S."/>
            <person name="Bleykasten-Grosshans C."/>
            <person name="Joly M."/>
            <person name="Nadalig T."/>
            <person name="Sancelme M."/>
            <person name="Vuilleumier S."/>
            <person name="Grigoriev I.V."/>
            <person name="Amato P."/>
            <person name="Bringel F."/>
        </authorList>
    </citation>
    <scope>NUCLEOTIDE SEQUENCE</scope>
    <source>
        <strain evidence="16">PDD-24b-2</strain>
    </source>
</reference>
<feature type="region of interest" description="Disordered" evidence="13">
    <location>
        <begin position="838"/>
        <end position="879"/>
    </location>
</feature>
<dbReference type="PROSITE" id="PS50172">
    <property type="entry name" value="BRCT"/>
    <property type="match status" value="1"/>
</dbReference>
<dbReference type="Gene3D" id="6.10.250.1630">
    <property type="match status" value="2"/>
</dbReference>
<evidence type="ECO:0000256" key="4">
    <source>
        <dbReference type="ARBA" id="ARBA00022634"/>
    </source>
</evidence>
<dbReference type="FunFam" id="3.30.1490.100:FF:000001">
    <property type="entry name" value="DNA repair protein REV1"/>
    <property type="match status" value="1"/>
</dbReference>
<evidence type="ECO:0000256" key="5">
    <source>
        <dbReference type="ARBA" id="ARBA00022679"/>
    </source>
</evidence>
<keyword evidence="5" id="KW-0808">Transferase</keyword>
<comment type="caution">
    <text evidence="16">The sequence shown here is derived from an EMBL/GenBank/DDBJ whole genome shotgun (WGS) entry which is preliminary data.</text>
</comment>
<dbReference type="SUPFAM" id="SSF100879">
    <property type="entry name" value="Lesion bypass DNA polymerase (Y-family), little finger domain"/>
    <property type="match status" value="1"/>
</dbReference>
<dbReference type="AlphaFoldDB" id="A0AA38HDM1"/>
<dbReference type="PANTHER" id="PTHR45990:SF1">
    <property type="entry name" value="DNA REPAIR PROTEIN REV1"/>
    <property type="match status" value="1"/>
</dbReference>
<dbReference type="InterPro" id="IPR043502">
    <property type="entry name" value="DNA/RNA_pol_sf"/>
</dbReference>
<evidence type="ECO:0000256" key="3">
    <source>
        <dbReference type="ARBA" id="ARBA00020399"/>
    </source>
</evidence>
<proteinExistence type="inferred from homology"/>
<evidence type="ECO:0000256" key="2">
    <source>
        <dbReference type="ARBA" id="ARBA00010945"/>
    </source>
</evidence>
<evidence type="ECO:0000313" key="17">
    <source>
        <dbReference type="Proteomes" id="UP001164286"/>
    </source>
</evidence>
<feature type="region of interest" description="Disordered" evidence="13">
    <location>
        <begin position="1011"/>
        <end position="1076"/>
    </location>
</feature>
<dbReference type="GO" id="GO:0046872">
    <property type="term" value="F:metal ion binding"/>
    <property type="evidence" value="ECO:0007669"/>
    <property type="project" value="UniProtKB-KW"/>
</dbReference>
<dbReference type="GO" id="GO:0006281">
    <property type="term" value="P:DNA repair"/>
    <property type="evidence" value="ECO:0007669"/>
    <property type="project" value="UniProtKB-KW"/>
</dbReference>
<feature type="compositionally biased region" description="Basic and acidic residues" evidence="13">
    <location>
        <begin position="1023"/>
        <end position="1041"/>
    </location>
</feature>
<evidence type="ECO:0000259" key="15">
    <source>
        <dbReference type="PROSITE" id="PS50173"/>
    </source>
</evidence>
<dbReference type="GO" id="GO:0003684">
    <property type="term" value="F:damaged DNA binding"/>
    <property type="evidence" value="ECO:0007669"/>
    <property type="project" value="InterPro"/>
</dbReference>
<dbReference type="InterPro" id="IPR036420">
    <property type="entry name" value="BRCT_dom_sf"/>
</dbReference>
<feature type="domain" description="BRCT" evidence="14">
    <location>
        <begin position="152"/>
        <end position="240"/>
    </location>
</feature>
<comment type="similarity">
    <text evidence="2">Belongs to the DNA polymerase type-Y family.</text>
</comment>
<dbReference type="PANTHER" id="PTHR45990">
    <property type="entry name" value="DNA REPAIR PROTEIN REV1"/>
    <property type="match status" value="1"/>
</dbReference>
<feature type="compositionally biased region" description="Low complexity" evidence="13">
    <location>
        <begin position="917"/>
        <end position="929"/>
    </location>
</feature>
<dbReference type="Pfam" id="PF00817">
    <property type="entry name" value="IMS"/>
    <property type="match status" value="1"/>
</dbReference>
<keyword evidence="6" id="KW-0548">Nucleotidyltransferase</keyword>
<dbReference type="Pfam" id="PF11799">
    <property type="entry name" value="IMS_C"/>
    <property type="match status" value="1"/>
</dbReference>
<dbReference type="SUPFAM" id="SSF56672">
    <property type="entry name" value="DNA/RNA polymerases"/>
    <property type="match status" value="1"/>
</dbReference>
<dbReference type="GO" id="GO:0042276">
    <property type="term" value="P:error-prone translesion synthesis"/>
    <property type="evidence" value="ECO:0007669"/>
    <property type="project" value="TreeGrafter"/>
</dbReference>
<keyword evidence="4" id="KW-0237">DNA synthesis</keyword>
<keyword evidence="17" id="KW-1185">Reference proteome</keyword>
<dbReference type="Pfam" id="PF21999">
    <property type="entry name" value="IMS_HHH_1"/>
    <property type="match status" value="1"/>
</dbReference>
<dbReference type="Gene3D" id="6.10.250.1490">
    <property type="match status" value="1"/>
</dbReference>
<feature type="domain" description="UmuC" evidence="15">
    <location>
        <begin position="453"/>
        <end position="661"/>
    </location>
</feature>
<dbReference type="EMBL" id="JAKWFO010000001">
    <property type="protein sequence ID" value="KAI9639788.1"/>
    <property type="molecule type" value="Genomic_DNA"/>
</dbReference>
<evidence type="ECO:0000256" key="13">
    <source>
        <dbReference type="SAM" id="MobiDB-lite"/>
    </source>
</evidence>
<evidence type="ECO:0000259" key="14">
    <source>
        <dbReference type="PROSITE" id="PS50172"/>
    </source>
</evidence>
<feature type="compositionally biased region" description="Acidic residues" evidence="13">
    <location>
        <begin position="271"/>
        <end position="283"/>
    </location>
</feature>
<dbReference type="InterPro" id="IPR017961">
    <property type="entry name" value="DNA_pol_Y-fam_little_finger"/>
</dbReference>
<feature type="region of interest" description="Disordered" evidence="13">
    <location>
        <begin position="75"/>
        <end position="94"/>
    </location>
</feature>
<dbReference type="SUPFAM" id="SSF52113">
    <property type="entry name" value="BRCT domain"/>
    <property type="match status" value="1"/>
</dbReference>
<keyword evidence="11" id="KW-0234">DNA repair</keyword>
<keyword evidence="9" id="KW-0460">Magnesium</keyword>
<dbReference type="InterPro" id="IPR025527">
    <property type="entry name" value="HUWE1/Rev1_UBM"/>
</dbReference>
<dbReference type="Gene3D" id="3.40.50.10190">
    <property type="entry name" value="BRCT domain"/>
    <property type="match status" value="1"/>
</dbReference>
<accession>A0AA38HDM1</accession>
<evidence type="ECO:0000313" key="16">
    <source>
        <dbReference type="EMBL" id="KAI9639788.1"/>
    </source>
</evidence>
<keyword evidence="8" id="KW-0227">DNA damage</keyword>
<feature type="region of interest" description="Disordered" evidence="13">
    <location>
        <begin position="1"/>
        <end position="61"/>
    </location>
</feature>
<dbReference type="Pfam" id="PF14377">
    <property type="entry name" value="UBM"/>
    <property type="match status" value="2"/>
</dbReference>
<dbReference type="GO" id="GO:0003887">
    <property type="term" value="F:DNA-directed DNA polymerase activity"/>
    <property type="evidence" value="ECO:0007669"/>
    <property type="project" value="InterPro"/>
</dbReference>
<dbReference type="GeneID" id="77725218"/>
<dbReference type="InterPro" id="IPR001357">
    <property type="entry name" value="BRCT_dom"/>
</dbReference>
<evidence type="ECO:0000256" key="8">
    <source>
        <dbReference type="ARBA" id="ARBA00022763"/>
    </source>
</evidence>
<name>A0AA38HDM1_9TREE</name>
<dbReference type="Gene3D" id="3.30.1490.100">
    <property type="entry name" value="DNA polymerase, Y-family, little finger domain"/>
    <property type="match status" value="1"/>
</dbReference>
<dbReference type="InterPro" id="IPR038401">
    <property type="entry name" value="Rev1_C_sf"/>
</dbReference>
<dbReference type="Gene3D" id="1.10.150.20">
    <property type="entry name" value="5' to 3' exonuclease, C-terminal subdomain"/>
    <property type="match status" value="1"/>
</dbReference>
<dbReference type="SMART" id="SM00292">
    <property type="entry name" value="BRCT"/>
    <property type="match status" value="1"/>
</dbReference>
<evidence type="ECO:0000256" key="7">
    <source>
        <dbReference type="ARBA" id="ARBA00022723"/>
    </source>
</evidence>
<feature type="compositionally biased region" description="Low complexity" evidence="13">
    <location>
        <begin position="12"/>
        <end position="23"/>
    </location>
</feature>
<dbReference type="GO" id="GO:0017125">
    <property type="term" value="F:deoxycytidyl transferase activity"/>
    <property type="evidence" value="ECO:0007669"/>
    <property type="project" value="TreeGrafter"/>
</dbReference>
<dbReference type="RefSeq" id="XP_052949565.1">
    <property type="nucleotide sequence ID" value="XM_053086017.1"/>
</dbReference>
<dbReference type="Proteomes" id="UP001164286">
    <property type="component" value="Unassembled WGS sequence"/>
</dbReference>
<evidence type="ECO:0000256" key="10">
    <source>
        <dbReference type="ARBA" id="ARBA00023125"/>
    </source>
</evidence>
<dbReference type="InterPro" id="IPR036775">
    <property type="entry name" value="DNA_pol_Y-fam_lit_finger_sf"/>
</dbReference>
<gene>
    <name evidence="16" type="ORF">MKK02DRAFT_18867</name>
</gene>
<organism evidence="16 17">
    <name type="scientific">Dioszegia hungarica</name>
    <dbReference type="NCBI Taxonomy" id="4972"/>
    <lineage>
        <taxon>Eukaryota</taxon>
        <taxon>Fungi</taxon>
        <taxon>Dikarya</taxon>
        <taxon>Basidiomycota</taxon>
        <taxon>Agaricomycotina</taxon>
        <taxon>Tremellomycetes</taxon>
        <taxon>Tremellales</taxon>
        <taxon>Bulleribasidiaceae</taxon>
        <taxon>Dioszegia</taxon>
    </lineage>
</organism>
<protein>
    <recommendedName>
        <fullName evidence="3">DNA repair protein REV1</fullName>
    </recommendedName>
</protein>
<keyword evidence="12" id="KW-0539">Nucleus</keyword>
<feature type="compositionally biased region" description="Basic and acidic residues" evidence="13">
    <location>
        <begin position="838"/>
        <end position="854"/>
    </location>
</feature>
<dbReference type="Pfam" id="PF16727">
    <property type="entry name" value="REV1_C"/>
    <property type="match status" value="1"/>
</dbReference>
<dbReference type="InterPro" id="IPR001126">
    <property type="entry name" value="UmuC"/>
</dbReference>